<dbReference type="InterPro" id="IPR016181">
    <property type="entry name" value="Acyl_CoA_acyltransferase"/>
</dbReference>
<gene>
    <name evidence="5" type="ORF">ACFP3U_33100</name>
</gene>
<dbReference type="GO" id="GO:0016746">
    <property type="term" value="F:acyltransferase activity"/>
    <property type="evidence" value="ECO:0007669"/>
    <property type="project" value="UniProtKB-KW"/>
</dbReference>
<evidence type="ECO:0000313" key="6">
    <source>
        <dbReference type="Proteomes" id="UP001595975"/>
    </source>
</evidence>
<feature type="domain" description="N-acetyltransferase" evidence="4">
    <location>
        <begin position="6"/>
        <end position="154"/>
    </location>
</feature>
<dbReference type="PROSITE" id="PS51186">
    <property type="entry name" value="GNAT"/>
    <property type="match status" value="2"/>
</dbReference>
<evidence type="ECO:0000313" key="5">
    <source>
        <dbReference type="EMBL" id="MFC5667790.1"/>
    </source>
</evidence>
<evidence type="ECO:0000256" key="1">
    <source>
        <dbReference type="ARBA" id="ARBA00022679"/>
    </source>
</evidence>
<reference evidence="6" key="1">
    <citation type="journal article" date="2019" name="Int. J. Syst. Evol. Microbiol.">
        <title>The Global Catalogue of Microorganisms (GCM) 10K type strain sequencing project: providing services to taxonomists for standard genome sequencing and annotation.</title>
        <authorList>
            <consortium name="The Broad Institute Genomics Platform"/>
            <consortium name="The Broad Institute Genome Sequencing Center for Infectious Disease"/>
            <person name="Wu L."/>
            <person name="Ma J."/>
        </authorList>
    </citation>
    <scope>NUCLEOTIDE SEQUENCE [LARGE SCALE GENOMIC DNA]</scope>
    <source>
        <strain evidence="6">CGMCC 4.1437</strain>
    </source>
</reference>
<name>A0ABW0XD74_9ACTN</name>
<accession>A0ABW0XD74</accession>
<feature type="domain" description="N-acetyltransferase" evidence="4">
    <location>
        <begin position="153"/>
        <end position="299"/>
    </location>
</feature>
<dbReference type="Pfam" id="PF00583">
    <property type="entry name" value="Acetyltransf_1"/>
    <property type="match status" value="2"/>
</dbReference>
<sequence length="335" mass="35420">MSTSDLTIAEAVPDDPRVLHLVRELDADLAARYPDEPCTGGAHLNPGIRFLLAEAGGEPVGCCAVQPFPAPDTAAELKRMYVAPHGRGRGIAGRLLAAAERTAVSAGHDEMRLETAVHQPEAIALYTRSGYTPIPNYPPYQHKTLSRCYAKHLPLPPAQAQDTDDLAAFVTSQGLSPQGILAPGTRYWLTRDSAGPAAALGLERQGHCVLLRSVAVRPDLRGHGAARRLVERVLAQAAAQGARTVYLFSTDAGPVWERLGFRPVPVSEAAGALSDTPQVRRYRDGGTLADEVAWRRDLPDAGTSPATGHREVAAATPGRSAADGGAPHTAPVTGR</sequence>
<dbReference type="RefSeq" id="WP_380229458.1">
    <property type="nucleotide sequence ID" value="NZ_JBHSOF010000068.1"/>
</dbReference>
<dbReference type="SUPFAM" id="SSF55729">
    <property type="entry name" value="Acyl-CoA N-acyltransferases (Nat)"/>
    <property type="match status" value="2"/>
</dbReference>
<feature type="region of interest" description="Disordered" evidence="3">
    <location>
        <begin position="295"/>
        <end position="335"/>
    </location>
</feature>
<dbReference type="CDD" id="cd04301">
    <property type="entry name" value="NAT_SF"/>
    <property type="match status" value="2"/>
</dbReference>
<keyword evidence="2 5" id="KW-0012">Acyltransferase</keyword>
<evidence type="ECO:0000256" key="3">
    <source>
        <dbReference type="SAM" id="MobiDB-lite"/>
    </source>
</evidence>
<comment type="caution">
    <text evidence="5">The sequence shown here is derived from an EMBL/GenBank/DDBJ whole genome shotgun (WGS) entry which is preliminary data.</text>
</comment>
<protein>
    <submittedName>
        <fullName evidence="5">GNAT family N-acetyltransferase</fullName>
        <ecNumber evidence="5">2.3.1.-</ecNumber>
    </submittedName>
</protein>
<dbReference type="EC" id="2.3.1.-" evidence="5"/>
<organism evidence="5 6">
    <name type="scientific">Kitasatospora misakiensis</name>
    <dbReference type="NCBI Taxonomy" id="67330"/>
    <lineage>
        <taxon>Bacteria</taxon>
        <taxon>Bacillati</taxon>
        <taxon>Actinomycetota</taxon>
        <taxon>Actinomycetes</taxon>
        <taxon>Kitasatosporales</taxon>
        <taxon>Streptomycetaceae</taxon>
        <taxon>Kitasatospora</taxon>
    </lineage>
</organism>
<keyword evidence="6" id="KW-1185">Reference proteome</keyword>
<dbReference type="PANTHER" id="PTHR43877">
    <property type="entry name" value="AMINOALKYLPHOSPHONATE N-ACETYLTRANSFERASE-RELATED-RELATED"/>
    <property type="match status" value="1"/>
</dbReference>
<dbReference type="Gene3D" id="3.40.630.30">
    <property type="match status" value="2"/>
</dbReference>
<dbReference type="InterPro" id="IPR000182">
    <property type="entry name" value="GNAT_dom"/>
</dbReference>
<dbReference type="PANTHER" id="PTHR43877:SF2">
    <property type="entry name" value="AMINOALKYLPHOSPHONATE N-ACETYLTRANSFERASE-RELATED"/>
    <property type="match status" value="1"/>
</dbReference>
<dbReference type="InterPro" id="IPR050832">
    <property type="entry name" value="Bact_Acetyltransf"/>
</dbReference>
<dbReference type="Proteomes" id="UP001595975">
    <property type="component" value="Unassembled WGS sequence"/>
</dbReference>
<evidence type="ECO:0000259" key="4">
    <source>
        <dbReference type="PROSITE" id="PS51186"/>
    </source>
</evidence>
<keyword evidence="1 5" id="KW-0808">Transferase</keyword>
<dbReference type="EMBL" id="JBHSOF010000068">
    <property type="protein sequence ID" value="MFC5667790.1"/>
    <property type="molecule type" value="Genomic_DNA"/>
</dbReference>
<proteinExistence type="predicted"/>
<evidence type="ECO:0000256" key="2">
    <source>
        <dbReference type="ARBA" id="ARBA00023315"/>
    </source>
</evidence>